<evidence type="ECO:0000313" key="3">
    <source>
        <dbReference type="Proteomes" id="UP000007266"/>
    </source>
</evidence>
<dbReference type="EMBL" id="KQ972064">
    <property type="protein sequence ID" value="EFA13495.1"/>
    <property type="molecule type" value="Genomic_DNA"/>
</dbReference>
<reference evidence="2 3" key="1">
    <citation type="journal article" date="2008" name="Nature">
        <title>The genome of the model beetle and pest Tribolium castaneum.</title>
        <authorList>
            <consortium name="Tribolium Genome Sequencing Consortium"/>
            <person name="Richards S."/>
            <person name="Gibbs R.A."/>
            <person name="Weinstock G.M."/>
            <person name="Brown S.J."/>
            <person name="Denell R."/>
            <person name="Beeman R.W."/>
            <person name="Gibbs R."/>
            <person name="Beeman R.W."/>
            <person name="Brown S.J."/>
            <person name="Bucher G."/>
            <person name="Friedrich M."/>
            <person name="Grimmelikhuijzen C.J."/>
            <person name="Klingler M."/>
            <person name="Lorenzen M."/>
            <person name="Richards S."/>
            <person name="Roth S."/>
            <person name="Schroder R."/>
            <person name="Tautz D."/>
            <person name="Zdobnov E.M."/>
            <person name="Muzny D."/>
            <person name="Gibbs R.A."/>
            <person name="Weinstock G.M."/>
            <person name="Attaway T."/>
            <person name="Bell S."/>
            <person name="Buhay C.J."/>
            <person name="Chandrabose M.N."/>
            <person name="Chavez D."/>
            <person name="Clerk-Blankenburg K.P."/>
            <person name="Cree A."/>
            <person name="Dao M."/>
            <person name="Davis C."/>
            <person name="Chacko J."/>
            <person name="Dinh H."/>
            <person name="Dugan-Rocha S."/>
            <person name="Fowler G."/>
            <person name="Garner T.T."/>
            <person name="Garnes J."/>
            <person name="Gnirke A."/>
            <person name="Hawes A."/>
            <person name="Hernandez J."/>
            <person name="Hines S."/>
            <person name="Holder M."/>
            <person name="Hume J."/>
            <person name="Jhangiani S.N."/>
            <person name="Joshi V."/>
            <person name="Khan Z.M."/>
            <person name="Jackson L."/>
            <person name="Kovar C."/>
            <person name="Kowis A."/>
            <person name="Lee S."/>
            <person name="Lewis L.R."/>
            <person name="Margolis J."/>
            <person name="Morgan M."/>
            <person name="Nazareth L.V."/>
            <person name="Nguyen N."/>
            <person name="Okwuonu G."/>
            <person name="Parker D."/>
            <person name="Richards S."/>
            <person name="Ruiz S.J."/>
            <person name="Santibanez J."/>
            <person name="Savard J."/>
            <person name="Scherer S.E."/>
            <person name="Schneider B."/>
            <person name="Sodergren E."/>
            <person name="Tautz D."/>
            <person name="Vattahil S."/>
            <person name="Villasana D."/>
            <person name="White C.S."/>
            <person name="Wright R."/>
            <person name="Park Y."/>
            <person name="Beeman R.W."/>
            <person name="Lord J."/>
            <person name="Oppert B."/>
            <person name="Lorenzen M."/>
            <person name="Brown S."/>
            <person name="Wang L."/>
            <person name="Savard J."/>
            <person name="Tautz D."/>
            <person name="Richards S."/>
            <person name="Weinstock G."/>
            <person name="Gibbs R.A."/>
            <person name="Liu Y."/>
            <person name="Worley K."/>
            <person name="Weinstock G."/>
            <person name="Elsik C.G."/>
            <person name="Reese J.T."/>
            <person name="Elhaik E."/>
            <person name="Landan G."/>
            <person name="Graur D."/>
            <person name="Arensburger P."/>
            <person name="Atkinson P."/>
            <person name="Beeman R.W."/>
            <person name="Beidler J."/>
            <person name="Brown S.J."/>
            <person name="Demuth J.P."/>
            <person name="Drury D.W."/>
            <person name="Du Y.Z."/>
            <person name="Fujiwara H."/>
            <person name="Lorenzen M."/>
            <person name="Maselli V."/>
            <person name="Osanai M."/>
            <person name="Park Y."/>
            <person name="Robertson H.M."/>
            <person name="Tu Z."/>
            <person name="Wang J.J."/>
            <person name="Wang S."/>
            <person name="Richards S."/>
            <person name="Song H."/>
            <person name="Zhang L."/>
            <person name="Sodergren E."/>
            <person name="Werner D."/>
            <person name="Stanke M."/>
            <person name="Morgenstern B."/>
            <person name="Solovyev V."/>
            <person name="Kosarev P."/>
            <person name="Brown G."/>
            <person name="Chen H.C."/>
            <person name="Ermolaeva O."/>
            <person name="Hlavina W."/>
            <person name="Kapustin Y."/>
            <person name="Kiryutin B."/>
            <person name="Kitts P."/>
            <person name="Maglott D."/>
            <person name="Pruitt K."/>
            <person name="Sapojnikov V."/>
            <person name="Souvorov A."/>
            <person name="Mackey A.J."/>
            <person name="Waterhouse R.M."/>
            <person name="Wyder S."/>
            <person name="Zdobnov E.M."/>
            <person name="Zdobnov E.M."/>
            <person name="Wyder S."/>
            <person name="Kriventseva E.V."/>
            <person name="Kadowaki T."/>
            <person name="Bork P."/>
            <person name="Aranda M."/>
            <person name="Bao R."/>
            <person name="Beermann A."/>
            <person name="Berns N."/>
            <person name="Bolognesi R."/>
            <person name="Bonneton F."/>
            <person name="Bopp D."/>
            <person name="Brown S.J."/>
            <person name="Bucher G."/>
            <person name="Butts T."/>
            <person name="Chaumot A."/>
            <person name="Denell R.E."/>
            <person name="Ferrier D.E."/>
            <person name="Friedrich M."/>
            <person name="Gordon C.M."/>
            <person name="Jindra M."/>
            <person name="Klingler M."/>
            <person name="Lan Q."/>
            <person name="Lattorff H.M."/>
            <person name="Laudet V."/>
            <person name="von Levetsow C."/>
            <person name="Liu Z."/>
            <person name="Lutz R."/>
            <person name="Lynch J.A."/>
            <person name="da Fonseca R.N."/>
            <person name="Posnien N."/>
            <person name="Reuter R."/>
            <person name="Roth S."/>
            <person name="Savard J."/>
            <person name="Schinko J.B."/>
            <person name="Schmitt C."/>
            <person name="Schoppmeier M."/>
            <person name="Schroder R."/>
            <person name="Shippy T.D."/>
            <person name="Simonnet F."/>
            <person name="Marques-Souza H."/>
            <person name="Tautz D."/>
            <person name="Tomoyasu Y."/>
            <person name="Trauner J."/>
            <person name="Van der Zee M."/>
            <person name="Vervoort M."/>
            <person name="Wittkopp N."/>
            <person name="Wimmer E.A."/>
            <person name="Yang X."/>
            <person name="Jones A.K."/>
            <person name="Sattelle D.B."/>
            <person name="Ebert P.R."/>
            <person name="Nelson D."/>
            <person name="Scott J.G."/>
            <person name="Beeman R.W."/>
            <person name="Muthukrishnan S."/>
            <person name="Kramer K.J."/>
            <person name="Arakane Y."/>
            <person name="Beeman R.W."/>
            <person name="Zhu Q."/>
            <person name="Hogenkamp D."/>
            <person name="Dixit R."/>
            <person name="Oppert B."/>
            <person name="Jiang H."/>
            <person name="Zou Z."/>
            <person name="Marshall J."/>
            <person name="Elpidina E."/>
            <person name="Vinokurov K."/>
            <person name="Oppert C."/>
            <person name="Zou Z."/>
            <person name="Evans J."/>
            <person name="Lu Z."/>
            <person name="Zhao P."/>
            <person name="Sumathipala N."/>
            <person name="Altincicek B."/>
            <person name="Vilcinskas A."/>
            <person name="Williams M."/>
            <person name="Hultmark D."/>
            <person name="Hetru C."/>
            <person name="Jiang H."/>
            <person name="Grimmelikhuijzen C.J."/>
            <person name="Hauser F."/>
            <person name="Cazzamali G."/>
            <person name="Williamson M."/>
            <person name="Park Y."/>
            <person name="Li B."/>
            <person name="Tanaka Y."/>
            <person name="Predel R."/>
            <person name="Neupert S."/>
            <person name="Schachtner J."/>
            <person name="Verleyen P."/>
            <person name="Raible F."/>
            <person name="Bork P."/>
            <person name="Friedrich M."/>
            <person name="Walden K.K."/>
            <person name="Robertson H.M."/>
            <person name="Angeli S."/>
            <person name="Foret S."/>
            <person name="Bucher G."/>
            <person name="Schuetz S."/>
            <person name="Maleszka R."/>
            <person name="Wimmer E.A."/>
            <person name="Beeman R.W."/>
            <person name="Lorenzen M."/>
            <person name="Tomoyasu Y."/>
            <person name="Miller S.C."/>
            <person name="Grossmann D."/>
            <person name="Bucher G."/>
        </authorList>
    </citation>
    <scope>NUCLEOTIDE SEQUENCE [LARGE SCALE GENOMIC DNA]</scope>
    <source>
        <strain evidence="2 3">Georgia GA2</strain>
    </source>
</reference>
<evidence type="ECO:0000256" key="1">
    <source>
        <dbReference type="SAM" id="MobiDB-lite"/>
    </source>
</evidence>
<sequence>MTNTKENKIVAEYYTPLKTRQPSELQQFKNCYKSFTQDKKLNIPKNINEVTQMRNRNFAIEYLNSTVNKKLTKTEFCKSKNISRNSLNMGLNSVGIKIACKTRTNENKREQSGAKENKSEQLGTKERKSKTKNKKIFDNVEHKAGSRKHISLDEEADELISKSLETFQS</sequence>
<gene>
    <name evidence="2" type="primary">GLEAN_10299</name>
    <name evidence="2" type="ORF">TcasGA2_TC010299</name>
</gene>
<feature type="compositionally biased region" description="Basic and acidic residues" evidence="1">
    <location>
        <begin position="135"/>
        <end position="144"/>
    </location>
</feature>
<proteinExistence type="predicted"/>
<dbReference type="HOGENOM" id="CLU_1580562_0_0_1"/>
<feature type="region of interest" description="Disordered" evidence="1">
    <location>
        <begin position="104"/>
        <end position="149"/>
    </location>
</feature>
<protein>
    <submittedName>
        <fullName evidence="2">Uncharacterized protein</fullName>
    </submittedName>
</protein>
<dbReference type="InParanoid" id="D7GXL7"/>
<feature type="compositionally biased region" description="Basic and acidic residues" evidence="1">
    <location>
        <begin position="104"/>
        <end position="126"/>
    </location>
</feature>
<keyword evidence="3" id="KW-1185">Reference proteome</keyword>
<accession>D7GXL7</accession>
<dbReference type="PhylomeDB" id="D7GXL7"/>
<name>D7GXL7_TRICA</name>
<dbReference type="Proteomes" id="UP000007266">
    <property type="component" value="Unassembled WGS sequence"/>
</dbReference>
<dbReference type="AlphaFoldDB" id="D7GXL7"/>
<evidence type="ECO:0000313" key="2">
    <source>
        <dbReference type="EMBL" id="EFA13495.1"/>
    </source>
</evidence>
<reference evidence="2 3" key="2">
    <citation type="journal article" date="2010" name="Nucleic Acids Res.">
        <title>BeetleBase in 2010: revisions to provide comprehensive genomic information for Tribolium castaneum.</title>
        <authorList>
            <person name="Kim H.S."/>
            <person name="Murphy T."/>
            <person name="Xia J."/>
            <person name="Caragea D."/>
            <person name="Park Y."/>
            <person name="Beeman R.W."/>
            <person name="Lorenzen M.D."/>
            <person name="Butcher S."/>
            <person name="Manak J.R."/>
            <person name="Brown S.J."/>
        </authorList>
    </citation>
    <scope>NUCLEOTIDE SEQUENCE [LARGE SCALE GENOMIC DNA]</scope>
    <source>
        <strain evidence="2 3">Georgia GA2</strain>
    </source>
</reference>
<organism evidence="2 3">
    <name type="scientific">Tribolium castaneum</name>
    <name type="common">Red flour beetle</name>
    <dbReference type="NCBI Taxonomy" id="7070"/>
    <lineage>
        <taxon>Eukaryota</taxon>
        <taxon>Metazoa</taxon>
        <taxon>Ecdysozoa</taxon>
        <taxon>Arthropoda</taxon>
        <taxon>Hexapoda</taxon>
        <taxon>Insecta</taxon>
        <taxon>Pterygota</taxon>
        <taxon>Neoptera</taxon>
        <taxon>Endopterygota</taxon>
        <taxon>Coleoptera</taxon>
        <taxon>Polyphaga</taxon>
        <taxon>Cucujiformia</taxon>
        <taxon>Tenebrionidae</taxon>
        <taxon>Tenebrionidae incertae sedis</taxon>
        <taxon>Tribolium</taxon>
    </lineage>
</organism>